<dbReference type="SUPFAM" id="SSF52540">
    <property type="entry name" value="P-loop containing nucleoside triphosphate hydrolases"/>
    <property type="match status" value="1"/>
</dbReference>
<comment type="caution">
    <text evidence="2">The sequence shown here is derived from an EMBL/GenBank/DDBJ whole genome shotgun (WGS) entry which is preliminary data.</text>
</comment>
<dbReference type="GO" id="GO:0016740">
    <property type="term" value="F:transferase activity"/>
    <property type="evidence" value="ECO:0007669"/>
    <property type="project" value="UniProtKB-KW"/>
</dbReference>
<protein>
    <submittedName>
        <fullName evidence="2">Sulfotransferase family protein</fullName>
    </submittedName>
</protein>
<evidence type="ECO:0000313" key="3">
    <source>
        <dbReference type="Proteomes" id="UP000295050"/>
    </source>
</evidence>
<keyword evidence="2" id="KW-0808">Transferase</keyword>
<evidence type="ECO:0000313" key="2">
    <source>
        <dbReference type="EMBL" id="TCP58451.1"/>
    </source>
</evidence>
<proteinExistence type="predicted"/>
<keyword evidence="3" id="KW-1185">Reference proteome</keyword>
<reference evidence="2 3" key="1">
    <citation type="submission" date="2019-03" db="EMBL/GenBank/DDBJ databases">
        <title>Genomic Encyclopedia of Type Strains, Phase IV (KMG-IV): sequencing the most valuable type-strain genomes for metagenomic binning, comparative biology and taxonomic classification.</title>
        <authorList>
            <person name="Goeker M."/>
        </authorList>
    </citation>
    <scope>NUCLEOTIDE SEQUENCE [LARGE SCALE GENOMIC DNA]</scope>
    <source>
        <strain evidence="2 3">DSM 24766</strain>
    </source>
</reference>
<feature type="compositionally biased region" description="Basic and acidic residues" evidence="1">
    <location>
        <begin position="14"/>
        <end position="29"/>
    </location>
</feature>
<feature type="region of interest" description="Disordered" evidence="1">
    <location>
        <begin position="1"/>
        <end position="29"/>
    </location>
</feature>
<sequence length="260" mass="29161">MTDLSRPDSPAPGRPDHARPEHARPEHARPVRHVFVVTYGRSGSTVLQHLMNRLPGVCIRGENHNLSYHLARAWAGLAENEATQSHRRKGNTLGPTHPWYGSEQVDPDGLGRDLAHVLAERVLAVPPGTEIAGFKEIRWHQDAAFFGRHLEFLRRFFADSRFIFNTRDHAAVAQSGWWRDCDPGWVRETLAAADRLFAEYAAANPGLCWQVRYDDYAGDAQALRPVFEALGRPYDGALCAEVLGERLTHLQPGRWPGKAP</sequence>
<gene>
    <name evidence="2" type="ORF">EV663_12614</name>
</gene>
<name>A0A4R2RFP0_9RHOB</name>
<dbReference type="AlphaFoldDB" id="A0A4R2RFP0"/>
<dbReference type="RefSeq" id="WP_165910215.1">
    <property type="nucleotide sequence ID" value="NZ_SLXU01000026.1"/>
</dbReference>
<dbReference type="Pfam" id="PF13469">
    <property type="entry name" value="Sulfotransfer_3"/>
    <property type="match status" value="1"/>
</dbReference>
<dbReference type="Proteomes" id="UP000295050">
    <property type="component" value="Unassembled WGS sequence"/>
</dbReference>
<dbReference type="InterPro" id="IPR027417">
    <property type="entry name" value="P-loop_NTPase"/>
</dbReference>
<dbReference type="Gene3D" id="3.40.50.300">
    <property type="entry name" value="P-loop containing nucleotide triphosphate hydrolases"/>
    <property type="match status" value="1"/>
</dbReference>
<dbReference type="EMBL" id="SLXU01000026">
    <property type="protein sequence ID" value="TCP58451.1"/>
    <property type="molecule type" value="Genomic_DNA"/>
</dbReference>
<evidence type="ECO:0000256" key="1">
    <source>
        <dbReference type="SAM" id="MobiDB-lite"/>
    </source>
</evidence>
<accession>A0A4R2RFP0</accession>
<organism evidence="2 3">
    <name type="scientific">Rhodovulum bhavnagarense</name>
    <dbReference type="NCBI Taxonomy" id="992286"/>
    <lineage>
        <taxon>Bacteria</taxon>
        <taxon>Pseudomonadati</taxon>
        <taxon>Pseudomonadota</taxon>
        <taxon>Alphaproteobacteria</taxon>
        <taxon>Rhodobacterales</taxon>
        <taxon>Paracoccaceae</taxon>
        <taxon>Rhodovulum</taxon>
    </lineage>
</organism>